<reference evidence="1" key="1">
    <citation type="submission" date="2021-06" db="EMBL/GenBank/DDBJ databases">
        <authorList>
            <person name="Kallberg Y."/>
            <person name="Tangrot J."/>
            <person name="Rosling A."/>
        </authorList>
    </citation>
    <scope>NUCLEOTIDE SEQUENCE</scope>
    <source>
        <strain evidence="1">AU212A</strain>
    </source>
</reference>
<name>A0ACA9MR80_9GLOM</name>
<dbReference type="Proteomes" id="UP000789860">
    <property type="component" value="Unassembled WGS sequence"/>
</dbReference>
<comment type="caution">
    <text evidence="1">The sequence shown here is derived from an EMBL/GenBank/DDBJ whole genome shotgun (WGS) entry which is preliminary data.</text>
</comment>
<evidence type="ECO:0000313" key="1">
    <source>
        <dbReference type="EMBL" id="CAG8602143.1"/>
    </source>
</evidence>
<organism evidence="1 2">
    <name type="scientific">Scutellospora calospora</name>
    <dbReference type="NCBI Taxonomy" id="85575"/>
    <lineage>
        <taxon>Eukaryota</taxon>
        <taxon>Fungi</taxon>
        <taxon>Fungi incertae sedis</taxon>
        <taxon>Mucoromycota</taxon>
        <taxon>Glomeromycotina</taxon>
        <taxon>Glomeromycetes</taxon>
        <taxon>Diversisporales</taxon>
        <taxon>Gigasporaceae</taxon>
        <taxon>Scutellospora</taxon>
    </lineage>
</organism>
<proteinExistence type="predicted"/>
<accession>A0ACA9MR80</accession>
<sequence length="296" mass="31944">MAAPQWNESQYKAYQGVMDAFHNYENLGGFFVGNEVLTSPDTDVAAPFVKAAARDMKAYRDADVATLRPMLQNYLACGEDTSDAVDFYGLNAYEWYAAKHPTHLHERIRLQHPNLLLRDRLHSRAAPNLRRPSGDLRRQDDSATAASGADAQYGRSGTPKPINPDFENLSQHWATLSPTGVRADDYKPSLTPPPCPDFTSGAWAAQPEESGDATAVDAESGSTASDGAEASPTSGASLRAESSLFPGLLLGFAGFVWVSAALMAGLLIVMRDAKDGGCGMNTVANERDEFEELIAR</sequence>
<dbReference type="EMBL" id="CAJVPM010014620">
    <property type="protein sequence ID" value="CAG8602143.1"/>
    <property type="molecule type" value="Genomic_DNA"/>
</dbReference>
<protein>
    <submittedName>
        <fullName evidence="1">2593_t:CDS:1</fullName>
    </submittedName>
</protein>
<evidence type="ECO:0000313" key="2">
    <source>
        <dbReference type="Proteomes" id="UP000789860"/>
    </source>
</evidence>
<gene>
    <name evidence="1" type="ORF">SCALOS_LOCUS6963</name>
</gene>
<keyword evidence="2" id="KW-1185">Reference proteome</keyword>